<dbReference type="InterPro" id="IPR013546">
    <property type="entry name" value="PII_UdlTrfase/GS_AdlTrfase"/>
</dbReference>
<keyword evidence="3" id="KW-0677">Repeat</keyword>
<name>A0A1G7G576_9PROT</name>
<dbReference type="OrthoDB" id="9758038at2"/>
<dbReference type="CDD" id="cd05401">
    <property type="entry name" value="NT_GlnE_GlnD_like"/>
    <property type="match status" value="1"/>
</dbReference>
<dbReference type="SUPFAM" id="SSF81891">
    <property type="entry name" value="Poly A polymerase C-terminal region-like"/>
    <property type="match status" value="1"/>
</dbReference>
<dbReference type="PROSITE" id="PS51831">
    <property type="entry name" value="HD"/>
    <property type="match status" value="1"/>
</dbReference>
<dbReference type="InterPro" id="IPR045865">
    <property type="entry name" value="ACT-like_dom_sf"/>
</dbReference>
<feature type="domain" description="ACT" evidence="8">
    <location>
        <begin position="737"/>
        <end position="815"/>
    </location>
</feature>
<dbReference type="InterPro" id="IPR010043">
    <property type="entry name" value="UTase/UR"/>
</dbReference>
<dbReference type="Pfam" id="PF08335">
    <property type="entry name" value="GlnD_UR_UTase"/>
    <property type="match status" value="1"/>
</dbReference>
<comment type="similarity">
    <text evidence="7">Belongs to the GlnD family.</text>
</comment>
<feature type="region of interest" description="Uridylyltransferase" evidence="7">
    <location>
        <begin position="1"/>
        <end position="378"/>
    </location>
</feature>
<evidence type="ECO:0000256" key="4">
    <source>
        <dbReference type="ARBA" id="ARBA00022801"/>
    </source>
</evidence>
<evidence type="ECO:0000259" key="9">
    <source>
        <dbReference type="PROSITE" id="PS51831"/>
    </source>
</evidence>
<reference evidence="10 11" key="1">
    <citation type="submission" date="2016-10" db="EMBL/GenBank/DDBJ databases">
        <authorList>
            <person name="de Groot N.N."/>
        </authorList>
    </citation>
    <scope>NUCLEOTIDE SEQUENCE [LARGE SCALE GENOMIC DNA]</scope>
    <source>
        <strain evidence="10 11">ATCC 700224</strain>
    </source>
</reference>
<dbReference type="CDD" id="cd00077">
    <property type="entry name" value="HDc"/>
    <property type="match status" value="1"/>
</dbReference>
<dbReference type="Proteomes" id="UP000199412">
    <property type="component" value="Unassembled WGS sequence"/>
</dbReference>
<comment type="activity regulation">
    <text evidence="7">Uridylyltransferase (UTase) activity is inhibited by glutamine, while glutamine activates uridylyl-removing (UR) activity.</text>
</comment>
<dbReference type="InterPro" id="IPR003607">
    <property type="entry name" value="HD/PDEase_dom"/>
</dbReference>
<evidence type="ECO:0000256" key="2">
    <source>
        <dbReference type="ARBA" id="ARBA00022695"/>
    </source>
</evidence>
<organism evidence="10 11">
    <name type="scientific">Rhodospira trueperi</name>
    <dbReference type="NCBI Taxonomy" id="69960"/>
    <lineage>
        <taxon>Bacteria</taxon>
        <taxon>Pseudomonadati</taxon>
        <taxon>Pseudomonadota</taxon>
        <taxon>Alphaproteobacteria</taxon>
        <taxon>Rhodospirillales</taxon>
        <taxon>Rhodospirillaceae</taxon>
        <taxon>Rhodospira</taxon>
    </lineage>
</organism>
<comment type="cofactor">
    <cofactor evidence="7">
        <name>Mg(2+)</name>
        <dbReference type="ChEBI" id="CHEBI:18420"/>
    </cofactor>
</comment>
<dbReference type="Gene3D" id="1.10.3090.10">
    <property type="entry name" value="cca-adding enzyme, domain 2"/>
    <property type="match status" value="1"/>
</dbReference>
<dbReference type="GO" id="GO:0008081">
    <property type="term" value="F:phosphoric diester hydrolase activity"/>
    <property type="evidence" value="ECO:0007669"/>
    <property type="project" value="UniProtKB-UniRule"/>
</dbReference>
<evidence type="ECO:0000256" key="6">
    <source>
        <dbReference type="ARBA" id="ARBA00023268"/>
    </source>
</evidence>
<evidence type="ECO:0000313" key="10">
    <source>
        <dbReference type="EMBL" id="SDE83169.1"/>
    </source>
</evidence>
<evidence type="ECO:0000256" key="7">
    <source>
        <dbReference type="HAMAP-Rule" id="MF_00277"/>
    </source>
</evidence>
<keyword evidence="2 7" id="KW-0548">Nucleotidyltransferase</keyword>
<sequence length="944" mass="105643">MSLPRPPRPRAIIDRRALTVQLEHLTDLVSEGRPEGVRAARADILAAAKDALSRGREEIRRRFEGEGGSGAALCAGNTYLMDQIVRVLHDVTVTHLFPKQSRTTGEKLCIMAVGGYGRGEMLPFSDIDLLFLLPYRATPYTEQVVESILYVMWDLGLKVGHSTRSVDECLRQARADLTIRTAMLEARYIWGERALAQELTHKLYAKVVAGTGPEFLEAKMAERDKRHEKMGDSRYVLEPNIKEGKGGLRDLHTLFWIARYLYRVSDMDELVETGVLTASAAAKFSRARAFLWTVRAHLHYISGRAEERVTFDVQPRIAERMGYRDRPAARGVERFMKHYFLVARDVGNLTRIFLSVLEAQQKRRPMLSVPGFVMRRRNLNGFVLDGDRLAVPRPRTFADDPPALLRLFLVAHDHGLSIHPDTLRLVTENLSRLKGLRDDPDANAVFMDLLTHRKEPDTILRQMSEAGVFGRFMPDFERVTAQMQYDMYHVYTTDEHTIRAIGVLSRIESGALAERLPVATKVVHKAHSRRALYVSVLLHDIAKGRGGDHSVLGAEVAREVCPRLGLSDEETDTVAWLVLRHLDMSRVAFRRDVDDRKTIEDFAALVQSPERLMLLLVLTCADIMAVGPGIWNNWKAALLRELYYRTEEFLIGNPSTVSQDRRVERAKQALREALSDLPPDWVEEHLSRGYPGYWLSCDTTMQERHARMIHGAEGSAAGAGPGVTVDTRVDAGRGVTEVVVHTPDHAGLFSEIAGGIALAGGSIVDAKIFTLTDSMVLDTFTVQSAEGDALDQPHRLDRLRETVVKAVGGTLDLRGELARKSRKLPARAKAFSVPPRVIIHEEASKTHTVIEVNGRDRPGFLYAVTSALTHLNVQIASARVNTYGERVVDVFYLKDLCGMKIDHPGRLREIRRVLTQAVALQALESEHGSAVARDAERKATRAAE</sequence>
<dbReference type="Pfam" id="PF01909">
    <property type="entry name" value="NTP_transf_2"/>
    <property type="match status" value="1"/>
</dbReference>
<dbReference type="GO" id="GO:0008773">
    <property type="term" value="F:[protein-PII] uridylyltransferase activity"/>
    <property type="evidence" value="ECO:0007669"/>
    <property type="project" value="UniProtKB-UniRule"/>
</dbReference>
<feature type="domain" description="HD" evidence="9">
    <location>
        <begin position="493"/>
        <end position="615"/>
    </location>
</feature>
<dbReference type="Gene3D" id="3.30.460.10">
    <property type="entry name" value="Beta Polymerase, domain 2"/>
    <property type="match status" value="1"/>
</dbReference>
<keyword evidence="11" id="KW-1185">Reference proteome</keyword>
<dbReference type="RefSeq" id="WP_092787573.1">
    <property type="nucleotide sequence ID" value="NZ_FNAP01000013.1"/>
</dbReference>
<feature type="domain" description="ACT" evidence="8">
    <location>
        <begin position="849"/>
        <end position="925"/>
    </location>
</feature>
<dbReference type="CDD" id="cd04899">
    <property type="entry name" value="ACT_ACR-UUR-like_2"/>
    <property type="match status" value="1"/>
</dbReference>
<dbReference type="EMBL" id="FNAP01000013">
    <property type="protein sequence ID" value="SDE83169.1"/>
    <property type="molecule type" value="Genomic_DNA"/>
</dbReference>
<keyword evidence="6 7" id="KW-0511">Multifunctional enzyme</keyword>
<dbReference type="NCBIfam" id="NF003467">
    <property type="entry name" value="PRK05092.1"/>
    <property type="match status" value="1"/>
</dbReference>
<dbReference type="Gene3D" id="3.30.70.260">
    <property type="match status" value="1"/>
</dbReference>
<comment type="catalytic activity">
    <reaction evidence="7">
        <text>[protein-PII]-L-tyrosine + UTP = [protein-PII]-uridylyl-L-tyrosine + diphosphate</text>
        <dbReference type="Rhea" id="RHEA:13673"/>
        <dbReference type="Rhea" id="RHEA-COMP:12147"/>
        <dbReference type="Rhea" id="RHEA-COMP:12148"/>
        <dbReference type="ChEBI" id="CHEBI:33019"/>
        <dbReference type="ChEBI" id="CHEBI:46398"/>
        <dbReference type="ChEBI" id="CHEBI:46858"/>
        <dbReference type="ChEBI" id="CHEBI:90602"/>
        <dbReference type="EC" id="2.7.7.59"/>
    </reaction>
</comment>
<comment type="caution">
    <text evidence="7">Lacks conserved residue(s) required for the propagation of feature annotation.</text>
</comment>
<dbReference type="AlphaFoldDB" id="A0A1G7G576"/>
<dbReference type="NCBIfam" id="TIGR01693">
    <property type="entry name" value="UTase_glnD"/>
    <property type="match status" value="1"/>
</dbReference>
<dbReference type="PANTHER" id="PTHR47320:SF1">
    <property type="entry name" value="BIFUNCTIONAL URIDYLYLTRANSFERASE_URIDYLYL-REMOVING ENZYME"/>
    <property type="match status" value="1"/>
</dbReference>
<dbReference type="InterPro" id="IPR002912">
    <property type="entry name" value="ACT_dom"/>
</dbReference>
<keyword evidence="4 7" id="KW-0378">Hydrolase</keyword>
<evidence type="ECO:0000259" key="8">
    <source>
        <dbReference type="PROSITE" id="PS51671"/>
    </source>
</evidence>
<dbReference type="HAMAP" id="MF_00277">
    <property type="entry name" value="PII_uridylyl_transf"/>
    <property type="match status" value="1"/>
</dbReference>
<accession>A0A1G7G576</accession>
<comment type="domain">
    <text evidence="7">Has four distinct domains: an N-terminal nucleotidyltransferase (NT) domain responsible for UTase activity, a central HD domain that encodes UR activity, and two C-terminal ACT domains that seem to have a role in glutamine sensing.</text>
</comment>
<comment type="catalytic activity">
    <reaction evidence="7">
        <text>[protein-PII]-uridylyl-L-tyrosine + H2O = [protein-PII]-L-tyrosine + UMP + H(+)</text>
        <dbReference type="Rhea" id="RHEA:48600"/>
        <dbReference type="Rhea" id="RHEA-COMP:12147"/>
        <dbReference type="Rhea" id="RHEA-COMP:12148"/>
        <dbReference type="ChEBI" id="CHEBI:15377"/>
        <dbReference type="ChEBI" id="CHEBI:15378"/>
        <dbReference type="ChEBI" id="CHEBI:46858"/>
        <dbReference type="ChEBI" id="CHEBI:57865"/>
        <dbReference type="ChEBI" id="CHEBI:90602"/>
    </reaction>
</comment>
<dbReference type="SUPFAM" id="SSF55021">
    <property type="entry name" value="ACT-like"/>
    <property type="match status" value="2"/>
</dbReference>
<dbReference type="PIRSF" id="PIRSF006288">
    <property type="entry name" value="PII_uridyltransf"/>
    <property type="match status" value="1"/>
</dbReference>
<keyword evidence="1 7" id="KW-0808">Transferase</keyword>
<dbReference type="EC" id="2.7.7.59" evidence="7"/>
<evidence type="ECO:0000256" key="1">
    <source>
        <dbReference type="ARBA" id="ARBA00022679"/>
    </source>
</evidence>
<dbReference type="SMART" id="SM00471">
    <property type="entry name" value="HDc"/>
    <property type="match status" value="1"/>
</dbReference>
<dbReference type="InterPro" id="IPR043519">
    <property type="entry name" value="NT_sf"/>
</dbReference>
<dbReference type="STRING" id="69960.SAMN05421720_11386"/>
<evidence type="ECO:0000256" key="5">
    <source>
        <dbReference type="ARBA" id="ARBA00022842"/>
    </source>
</evidence>
<comment type="function">
    <text evidence="7">Modifies, by uridylylation and deuridylylation, the PII regulatory proteins (GlnB and homologs), in response to the nitrogen status of the cell that GlnD senses through the glutamine level. Under low glutamine levels, catalyzes the conversion of the PII proteins and UTP to PII-UMP and PPi, while under higher glutamine levels, GlnD hydrolyzes PII-UMP to PII and UMP (deuridylylation). Thus, controls uridylylation state and activity of the PII proteins, and plays an important role in the regulation of nitrogen metabolism.</text>
</comment>
<dbReference type="GO" id="GO:0006808">
    <property type="term" value="P:regulation of nitrogen utilization"/>
    <property type="evidence" value="ECO:0007669"/>
    <property type="project" value="UniProtKB-UniRule"/>
</dbReference>
<dbReference type="PROSITE" id="PS51671">
    <property type="entry name" value="ACT"/>
    <property type="match status" value="2"/>
</dbReference>
<dbReference type="EC" id="3.1.4.-" evidence="7"/>
<dbReference type="InterPro" id="IPR002934">
    <property type="entry name" value="Polymerase_NTP_transf_dom"/>
</dbReference>
<dbReference type="SUPFAM" id="SSF81593">
    <property type="entry name" value="Nucleotidyltransferase substrate binding subunit/domain"/>
    <property type="match status" value="1"/>
</dbReference>
<keyword evidence="5 7" id="KW-0460">Magnesium</keyword>
<evidence type="ECO:0000256" key="3">
    <source>
        <dbReference type="ARBA" id="ARBA00022737"/>
    </source>
</evidence>
<gene>
    <name evidence="7" type="primary">glnD</name>
    <name evidence="10" type="ORF">SAMN05421720_11386</name>
</gene>
<dbReference type="CDD" id="cd04900">
    <property type="entry name" value="ACT_UUR-like_1"/>
    <property type="match status" value="1"/>
</dbReference>
<evidence type="ECO:0000313" key="11">
    <source>
        <dbReference type="Proteomes" id="UP000199412"/>
    </source>
</evidence>
<protein>
    <recommendedName>
        <fullName evidence="7">Bifunctional uridylyltransferase/uridylyl-removing enzyme</fullName>
        <shortName evidence="7">UTase/UR</shortName>
    </recommendedName>
    <alternativeName>
        <fullName evidence="7">Bifunctional [protein-PII] modification enzyme</fullName>
    </alternativeName>
    <alternativeName>
        <fullName evidence="7">Bifunctional nitrogen sensor protein</fullName>
    </alternativeName>
    <domain>
        <recommendedName>
            <fullName evidence="7">[Protein-PII] uridylyltransferase</fullName>
            <shortName evidence="7">PII uridylyltransferase</shortName>
            <shortName evidence="7">UTase</shortName>
            <ecNumber evidence="7">2.7.7.59</ecNumber>
        </recommendedName>
    </domain>
    <domain>
        <recommendedName>
            <fullName evidence="7">[Protein-PII]-UMP uridylyl-removing enzyme</fullName>
            <shortName evidence="7">UR</shortName>
            <ecNumber evidence="7">3.1.4.-</ecNumber>
        </recommendedName>
    </domain>
</protein>
<dbReference type="Pfam" id="PF01966">
    <property type="entry name" value="HD"/>
    <property type="match status" value="1"/>
</dbReference>
<dbReference type="SUPFAM" id="SSF81301">
    <property type="entry name" value="Nucleotidyltransferase"/>
    <property type="match status" value="1"/>
</dbReference>
<proteinExistence type="inferred from homology"/>
<dbReference type="PANTHER" id="PTHR47320">
    <property type="entry name" value="BIFUNCTIONAL URIDYLYLTRANSFERASE/URIDYLYL-REMOVING ENZYME"/>
    <property type="match status" value="1"/>
</dbReference>
<dbReference type="InterPro" id="IPR006674">
    <property type="entry name" value="HD_domain"/>
</dbReference>